<dbReference type="RefSeq" id="WP_235314464.1">
    <property type="nucleotide sequence ID" value="NZ_JAKGAS010000018.1"/>
</dbReference>
<feature type="transmembrane region" description="Helical" evidence="1">
    <location>
        <begin position="427"/>
        <end position="447"/>
    </location>
</feature>
<reference evidence="4 5" key="1">
    <citation type="submission" date="2022-01" db="EMBL/GenBank/DDBJ databases">
        <title>Paraglaciecola sp. G1-23.</title>
        <authorList>
            <person name="Jin M.S."/>
            <person name="Han D.M."/>
            <person name="Kim H.M."/>
            <person name="Jeon C.O."/>
        </authorList>
    </citation>
    <scope>NUCLEOTIDE SEQUENCE [LARGE SCALE GENOMIC DNA]</scope>
    <source>
        <strain evidence="4 5">G1-23</strain>
    </source>
</reference>
<proteinExistence type="predicted"/>
<dbReference type="PANTHER" id="PTHR40940:SF1">
    <property type="entry name" value="PROTEIN BATD"/>
    <property type="match status" value="1"/>
</dbReference>
<feature type="signal peptide" evidence="2">
    <location>
        <begin position="1"/>
        <end position="24"/>
    </location>
</feature>
<dbReference type="Proteomes" id="UP001521137">
    <property type="component" value="Unassembled WGS sequence"/>
</dbReference>
<dbReference type="Pfam" id="PF13584">
    <property type="entry name" value="BatD"/>
    <property type="match status" value="1"/>
</dbReference>
<gene>
    <name evidence="4" type="ORF">L0668_19795</name>
</gene>
<evidence type="ECO:0000256" key="2">
    <source>
        <dbReference type="SAM" id="SignalP"/>
    </source>
</evidence>
<evidence type="ECO:0000256" key="1">
    <source>
        <dbReference type="SAM" id="Phobius"/>
    </source>
</evidence>
<accession>A0ABS9DE95</accession>
<keyword evidence="1" id="KW-0472">Membrane</keyword>
<feature type="chain" id="PRO_5045758666" evidence="2">
    <location>
        <begin position="25"/>
        <end position="572"/>
    </location>
</feature>
<evidence type="ECO:0000259" key="3">
    <source>
        <dbReference type="Pfam" id="PF25607"/>
    </source>
</evidence>
<protein>
    <submittedName>
        <fullName evidence="4">BatD family protein</fullName>
    </submittedName>
</protein>
<dbReference type="InterPro" id="IPR057699">
    <property type="entry name" value="DUF7939"/>
</dbReference>
<dbReference type="InterPro" id="IPR025738">
    <property type="entry name" value="BatD"/>
</dbReference>
<dbReference type="EMBL" id="JAKGAS010000018">
    <property type="protein sequence ID" value="MCF2950362.1"/>
    <property type="molecule type" value="Genomic_DNA"/>
</dbReference>
<dbReference type="PANTHER" id="PTHR40940">
    <property type="entry name" value="PROTEIN BATD-RELATED"/>
    <property type="match status" value="1"/>
</dbReference>
<keyword evidence="5" id="KW-1185">Reference proteome</keyword>
<keyword evidence="1" id="KW-0812">Transmembrane</keyword>
<organism evidence="4 5">
    <name type="scientific">Paraglaciecola algarum</name>
    <dbReference type="NCBI Taxonomy" id="3050085"/>
    <lineage>
        <taxon>Bacteria</taxon>
        <taxon>Pseudomonadati</taxon>
        <taxon>Pseudomonadota</taxon>
        <taxon>Gammaproteobacteria</taxon>
        <taxon>Alteromonadales</taxon>
        <taxon>Alteromonadaceae</taxon>
        <taxon>Paraglaciecola</taxon>
    </lineage>
</organism>
<feature type="domain" description="DUF7939" evidence="3">
    <location>
        <begin position="470"/>
        <end position="554"/>
    </location>
</feature>
<keyword evidence="1" id="KW-1133">Transmembrane helix</keyword>
<evidence type="ECO:0000313" key="5">
    <source>
        <dbReference type="Proteomes" id="UP001521137"/>
    </source>
</evidence>
<comment type="caution">
    <text evidence="4">The sequence shown here is derived from an EMBL/GenBank/DDBJ whole genome shotgun (WGS) entry which is preliminary data.</text>
</comment>
<sequence>MNSLIKIFNRLSIVLLVLSGSVQAQQVEVTASVDKNPVMVDESFNLTIVANGDVDRGAFDSSALLKDFTVGRTSVSSQTQMINFTTTRSTTWTTTIIPKKRGIYTIPAFDIAGSKTKEIDLVVVPVTAGKSSQGRDLFITTDVDVDKVYLQQQVHYTVKLHLAKDLQRGSLSSPTLENADIRQIGKDKEYNEIVDGKRYRIIERSFAIIPQQSGTFNIEGPLFEGEVVDNSRQSFGFFNRSKAVNRVGPAQQIEVLPIPSNYNEHWLPSEFVQIDDEWQGKDGDYIAGEPITRTMTLTAIGVIEEQLPELNSQYPNTVKTYPDQAETTTIEKDNTLISQRKESIAIIPSQAGKLTIPEVKIPWFNTITQKTEYATLPAKTIQVVPAATQSGSALPIAPTLAPAANSTPEPSNTNTQSIVQITGVEQYWQWLSISLLVLWLVTLVAWWKHATSFKGKRQSKPSTVRTSDNEKTAWKALEKSLNTGRAQDIHNQLTTWLAHLTKDKNATLEQNLKRVNNPVLTQHIDELLAARYAKSQASWQSTELHQVLREVRKSWSQQDKASSSLQPLYPNG</sequence>
<evidence type="ECO:0000313" key="4">
    <source>
        <dbReference type="EMBL" id="MCF2950362.1"/>
    </source>
</evidence>
<dbReference type="Pfam" id="PF25607">
    <property type="entry name" value="DUF7939"/>
    <property type="match status" value="1"/>
</dbReference>
<keyword evidence="2" id="KW-0732">Signal</keyword>
<name>A0ABS9DE95_9ALTE</name>